<comment type="caution">
    <text evidence="1">The sequence shown here is derived from an EMBL/GenBank/DDBJ whole genome shotgun (WGS) entry which is preliminary data.</text>
</comment>
<protein>
    <submittedName>
        <fullName evidence="1">Precorrin-6y C5,15-methyltransferase, CbiE subunit</fullName>
    </submittedName>
</protein>
<dbReference type="InterPro" id="IPR035996">
    <property type="entry name" value="4pyrrol_Methylase_sf"/>
</dbReference>
<proteinExistence type="predicted"/>
<reference evidence="1" key="1">
    <citation type="submission" date="2013-12" db="EMBL/GenBank/DDBJ databases">
        <title>A Varibaculum cambriense genome reconstructed from a premature infant gut community with otherwise low bacterial novelty that shifts toward anaerobic metabolism during the third week of life.</title>
        <authorList>
            <person name="Brown C.T."/>
            <person name="Sharon I."/>
            <person name="Thomas B.C."/>
            <person name="Castelle C.J."/>
            <person name="Morowitz M.J."/>
            <person name="Banfield J.F."/>
        </authorList>
    </citation>
    <scope>NUCLEOTIDE SEQUENCE</scope>
</reference>
<feature type="non-terminal residue" evidence="1">
    <location>
        <position position="1"/>
    </location>
</feature>
<accession>W1XK38</accession>
<keyword evidence="1" id="KW-0808">Transferase</keyword>
<gene>
    <name evidence="1" type="ORF">Q604_UNBC16256G0001</name>
</gene>
<dbReference type="GO" id="GO:0032259">
    <property type="term" value="P:methylation"/>
    <property type="evidence" value="ECO:0007669"/>
    <property type="project" value="UniProtKB-KW"/>
</dbReference>
<dbReference type="EMBL" id="AZMM01016256">
    <property type="protein sequence ID" value="ETJ29199.1"/>
    <property type="molecule type" value="Genomic_DNA"/>
</dbReference>
<keyword evidence="1" id="KW-0489">Methyltransferase</keyword>
<organism evidence="1">
    <name type="scientific">human gut metagenome</name>
    <dbReference type="NCBI Taxonomy" id="408170"/>
    <lineage>
        <taxon>unclassified sequences</taxon>
        <taxon>metagenomes</taxon>
        <taxon>organismal metagenomes</taxon>
    </lineage>
</organism>
<sequence>PGHPDYILPKAVKVMEQCDLIIGFKRAIDSLEFIPTEKVYMNKLSDLDKYICNNKIYEEYPNDNDAENRHLFIH</sequence>
<name>W1XK38_9ZZZZ</name>
<feature type="non-terminal residue" evidence="1">
    <location>
        <position position="74"/>
    </location>
</feature>
<evidence type="ECO:0000313" key="1">
    <source>
        <dbReference type="EMBL" id="ETJ29199.1"/>
    </source>
</evidence>
<dbReference type="SUPFAM" id="SSF53790">
    <property type="entry name" value="Tetrapyrrole methylase"/>
    <property type="match status" value="1"/>
</dbReference>
<dbReference type="GO" id="GO:0008168">
    <property type="term" value="F:methyltransferase activity"/>
    <property type="evidence" value="ECO:0007669"/>
    <property type="project" value="UniProtKB-KW"/>
</dbReference>
<dbReference type="AlphaFoldDB" id="W1XK38"/>